<dbReference type="Proteomes" id="UP001596380">
    <property type="component" value="Unassembled WGS sequence"/>
</dbReference>
<organism evidence="10 11">
    <name type="scientific">Actinomadura yumaensis</name>
    <dbReference type="NCBI Taxonomy" id="111807"/>
    <lineage>
        <taxon>Bacteria</taxon>
        <taxon>Bacillati</taxon>
        <taxon>Actinomycetota</taxon>
        <taxon>Actinomycetes</taxon>
        <taxon>Streptosporangiales</taxon>
        <taxon>Thermomonosporaceae</taxon>
        <taxon>Actinomadura</taxon>
    </lineage>
</organism>
<evidence type="ECO:0000313" key="10">
    <source>
        <dbReference type="EMBL" id="MFC6884204.1"/>
    </source>
</evidence>
<dbReference type="InterPro" id="IPR043595">
    <property type="entry name" value="FaeB/C/D"/>
</dbReference>
<evidence type="ECO:0000256" key="2">
    <source>
        <dbReference type="ARBA" id="ARBA00022525"/>
    </source>
</evidence>
<dbReference type="GO" id="GO:0016787">
    <property type="term" value="F:hydrolase activity"/>
    <property type="evidence" value="ECO:0007669"/>
    <property type="project" value="UniProtKB-KW"/>
</dbReference>
<evidence type="ECO:0000256" key="5">
    <source>
        <dbReference type="ARBA" id="ARBA00022801"/>
    </source>
</evidence>
<dbReference type="InterPro" id="IPR010126">
    <property type="entry name" value="Esterase_phb"/>
</dbReference>
<evidence type="ECO:0000256" key="7">
    <source>
        <dbReference type="ARBA" id="ARBA00023326"/>
    </source>
</evidence>
<accession>A0ABW2CRE1</accession>
<feature type="signal peptide" evidence="9">
    <location>
        <begin position="1"/>
        <end position="31"/>
    </location>
</feature>
<comment type="subcellular location">
    <subcellularLocation>
        <location evidence="1">Secreted</location>
    </subcellularLocation>
</comment>
<sequence length="346" mass="36042">MARSSFAVLRARWAGRLVLPLAAVLAVPACSSQGTDGSGERRATGRQGASAGGASAPPNASAAPSAGCSRRGVRDGRYSFGGRSYLLAVPSRRPGVAAPLIVDLHGLRSNAFQQALYGRLAGTGPQRGYLVVEPEGLRGRTGWKLPGMSEGGDDVAYVGALLDHLERTLCVDRRREYAAGFSNGAGLSAALVCGLRGRLAGVAPVAGLSLARPCRNARPTTIVAFHGTADPIIPFGGGEPFGGNQRRVPGWMRPLDGVFRLPAVAPLAARWARTFGCGAAVRDVPATGVGHLTYPRCRNGARVELYTVTGGGHTWPGSIPIGTGRTTRRVDATELILDTFSKAERL</sequence>
<dbReference type="InterPro" id="IPR029058">
    <property type="entry name" value="AB_hydrolase_fold"/>
</dbReference>
<dbReference type="Pfam" id="PF10503">
    <property type="entry name" value="Esterase_PHB"/>
    <property type="match status" value="1"/>
</dbReference>
<keyword evidence="5 10" id="KW-0378">Hydrolase</keyword>
<dbReference type="PANTHER" id="PTHR38050:SF2">
    <property type="entry name" value="FERULOYL ESTERASE C-RELATED"/>
    <property type="match status" value="1"/>
</dbReference>
<proteinExistence type="predicted"/>
<name>A0ABW2CRE1_9ACTN</name>
<dbReference type="PANTHER" id="PTHR38050">
    <property type="match status" value="1"/>
</dbReference>
<keyword evidence="11" id="KW-1185">Reference proteome</keyword>
<evidence type="ECO:0000256" key="9">
    <source>
        <dbReference type="SAM" id="SignalP"/>
    </source>
</evidence>
<feature type="compositionally biased region" description="Low complexity" evidence="8">
    <location>
        <begin position="48"/>
        <end position="67"/>
    </location>
</feature>
<dbReference type="SUPFAM" id="SSF53474">
    <property type="entry name" value="alpha/beta-Hydrolases"/>
    <property type="match status" value="1"/>
</dbReference>
<keyword evidence="2" id="KW-0964">Secreted</keyword>
<keyword evidence="3" id="KW-0858">Xylan degradation</keyword>
<feature type="chain" id="PRO_5046635897" evidence="9">
    <location>
        <begin position="32"/>
        <end position="346"/>
    </location>
</feature>
<evidence type="ECO:0000313" key="11">
    <source>
        <dbReference type="Proteomes" id="UP001596380"/>
    </source>
</evidence>
<reference evidence="11" key="1">
    <citation type="journal article" date="2019" name="Int. J. Syst. Evol. Microbiol.">
        <title>The Global Catalogue of Microorganisms (GCM) 10K type strain sequencing project: providing services to taxonomists for standard genome sequencing and annotation.</title>
        <authorList>
            <consortium name="The Broad Institute Genomics Platform"/>
            <consortium name="The Broad Institute Genome Sequencing Center for Infectious Disease"/>
            <person name="Wu L."/>
            <person name="Ma J."/>
        </authorList>
    </citation>
    <scope>NUCLEOTIDE SEQUENCE [LARGE SCALE GENOMIC DNA]</scope>
    <source>
        <strain evidence="11">JCM 3369</strain>
    </source>
</reference>
<comment type="caution">
    <text evidence="10">The sequence shown here is derived from an EMBL/GenBank/DDBJ whole genome shotgun (WGS) entry which is preliminary data.</text>
</comment>
<keyword evidence="6" id="KW-0119">Carbohydrate metabolism</keyword>
<feature type="region of interest" description="Disordered" evidence="8">
    <location>
        <begin position="31"/>
        <end position="71"/>
    </location>
</feature>
<gene>
    <name evidence="10" type="ORF">ACFQKB_30900</name>
</gene>
<keyword evidence="7" id="KW-0624">Polysaccharide degradation</keyword>
<dbReference type="Gene3D" id="3.40.50.1820">
    <property type="entry name" value="alpha/beta hydrolase"/>
    <property type="match status" value="1"/>
</dbReference>
<evidence type="ECO:0000256" key="4">
    <source>
        <dbReference type="ARBA" id="ARBA00022729"/>
    </source>
</evidence>
<keyword evidence="4 9" id="KW-0732">Signal</keyword>
<evidence type="ECO:0000256" key="1">
    <source>
        <dbReference type="ARBA" id="ARBA00004613"/>
    </source>
</evidence>
<dbReference type="RefSeq" id="WP_160821389.1">
    <property type="nucleotide sequence ID" value="NZ_JBHSXE010000001.1"/>
</dbReference>
<evidence type="ECO:0000256" key="8">
    <source>
        <dbReference type="SAM" id="MobiDB-lite"/>
    </source>
</evidence>
<evidence type="ECO:0000256" key="6">
    <source>
        <dbReference type="ARBA" id="ARBA00023277"/>
    </source>
</evidence>
<evidence type="ECO:0000256" key="3">
    <source>
        <dbReference type="ARBA" id="ARBA00022651"/>
    </source>
</evidence>
<protein>
    <submittedName>
        <fullName evidence="10">Alpha/beta hydrolase family esterase</fullName>
    </submittedName>
</protein>
<dbReference type="EMBL" id="JBHSXS010000025">
    <property type="protein sequence ID" value="MFC6884204.1"/>
    <property type="molecule type" value="Genomic_DNA"/>
</dbReference>